<dbReference type="KEGG" id="mmr:Mmar10_1026"/>
<evidence type="ECO:0000256" key="4">
    <source>
        <dbReference type="ARBA" id="ARBA00023136"/>
    </source>
</evidence>
<dbReference type="Pfam" id="PF04191">
    <property type="entry name" value="PEMT"/>
    <property type="match status" value="1"/>
</dbReference>
<feature type="transmembrane region" description="Helical" evidence="5">
    <location>
        <begin position="43"/>
        <end position="61"/>
    </location>
</feature>
<dbReference type="InterPro" id="IPR007318">
    <property type="entry name" value="Phopholipid_MeTrfase"/>
</dbReference>
<gene>
    <name evidence="6" type="ordered locus">Mmar10_1026</name>
</gene>
<keyword evidence="3 5" id="KW-1133">Transmembrane helix</keyword>
<dbReference type="OrthoDB" id="9811969at2"/>
<comment type="subcellular location">
    <subcellularLocation>
        <location evidence="1">Endomembrane system</location>
        <topology evidence="1">Multi-pass membrane protein</topology>
    </subcellularLocation>
</comment>
<feature type="transmembrane region" description="Helical" evidence="5">
    <location>
        <begin position="73"/>
        <end position="95"/>
    </location>
</feature>
<sequence>MSLLAIVLCVYILFNAILAIPFMIRARREFERQGKWTPATASWSGVVMHGQALATLALAIVDRGSLWPVTAVSLAAGGLLLVAGAGVIAAGRIAYGSQKRVYGLLEDRLIEGGIYRFSRNPQYVGYAAMFFGAAAAAGSILALTSSALFALIIHVFITRVEEPHLDRVFAAAYADYRARIRRYL</sequence>
<dbReference type="GO" id="GO:0012505">
    <property type="term" value="C:endomembrane system"/>
    <property type="evidence" value="ECO:0007669"/>
    <property type="project" value="UniProtKB-SubCell"/>
</dbReference>
<feature type="transmembrane region" description="Helical" evidence="5">
    <location>
        <begin position="126"/>
        <end position="157"/>
    </location>
</feature>
<keyword evidence="2 5" id="KW-0812">Transmembrane</keyword>
<dbReference type="eggNOG" id="COG2020">
    <property type="taxonomic scope" value="Bacteria"/>
</dbReference>
<evidence type="ECO:0008006" key="8">
    <source>
        <dbReference type="Google" id="ProtNLM"/>
    </source>
</evidence>
<dbReference type="AlphaFoldDB" id="Q0AQW8"/>
<organism evidence="6 7">
    <name type="scientific">Maricaulis maris (strain MCS10)</name>
    <name type="common">Caulobacter maris</name>
    <dbReference type="NCBI Taxonomy" id="394221"/>
    <lineage>
        <taxon>Bacteria</taxon>
        <taxon>Pseudomonadati</taxon>
        <taxon>Pseudomonadota</taxon>
        <taxon>Alphaproteobacteria</taxon>
        <taxon>Maricaulales</taxon>
        <taxon>Maricaulaceae</taxon>
        <taxon>Maricaulis</taxon>
    </lineage>
</organism>
<dbReference type="STRING" id="394221.Mmar10_1026"/>
<dbReference type="HOGENOM" id="CLU_065200_4_0_5"/>
<evidence type="ECO:0000313" key="7">
    <source>
        <dbReference type="Proteomes" id="UP000001964"/>
    </source>
</evidence>
<protein>
    <recommendedName>
        <fullName evidence="8">Protein-S-isoprenylcysteine O-methyltransferase Ste14</fullName>
    </recommendedName>
</protein>
<proteinExistence type="predicted"/>
<name>Q0AQW8_MARMM</name>
<dbReference type="EMBL" id="CP000449">
    <property type="protein sequence ID" value="ABI65319.1"/>
    <property type="molecule type" value="Genomic_DNA"/>
</dbReference>
<evidence type="ECO:0000256" key="3">
    <source>
        <dbReference type="ARBA" id="ARBA00022989"/>
    </source>
</evidence>
<evidence type="ECO:0000256" key="5">
    <source>
        <dbReference type="SAM" id="Phobius"/>
    </source>
</evidence>
<evidence type="ECO:0000313" key="6">
    <source>
        <dbReference type="EMBL" id="ABI65319.1"/>
    </source>
</evidence>
<dbReference type="Gene3D" id="1.20.120.1630">
    <property type="match status" value="1"/>
</dbReference>
<dbReference type="Proteomes" id="UP000001964">
    <property type="component" value="Chromosome"/>
</dbReference>
<keyword evidence="4 5" id="KW-0472">Membrane</keyword>
<dbReference type="RefSeq" id="WP_011642966.1">
    <property type="nucleotide sequence ID" value="NC_008347.1"/>
</dbReference>
<keyword evidence="7" id="KW-1185">Reference proteome</keyword>
<evidence type="ECO:0000256" key="2">
    <source>
        <dbReference type="ARBA" id="ARBA00022692"/>
    </source>
</evidence>
<evidence type="ECO:0000256" key="1">
    <source>
        <dbReference type="ARBA" id="ARBA00004127"/>
    </source>
</evidence>
<accession>Q0AQW8</accession>
<reference evidence="6 7" key="1">
    <citation type="submission" date="2006-08" db="EMBL/GenBank/DDBJ databases">
        <title>Complete sequence of Maricaulis maris MCS10.</title>
        <authorList>
            <consortium name="US DOE Joint Genome Institute"/>
            <person name="Copeland A."/>
            <person name="Lucas S."/>
            <person name="Lapidus A."/>
            <person name="Barry K."/>
            <person name="Detter J.C."/>
            <person name="Glavina del Rio T."/>
            <person name="Hammon N."/>
            <person name="Israni S."/>
            <person name="Dalin E."/>
            <person name="Tice H."/>
            <person name="Pitluck S."/>
            <person name="Saunders E."/>
            <person name="Brettin T."/>
            <person name="Bruce D."/>
            <person name="Han C."/>
            <person name="Tapia R."/>
            <person name="Gilna P."/>
            <person name="Schmutz J."/>
            <person name="Larimer F."/>
            <person name="Land M."/>
            <person name="Hauser L."/>
            <person name="Kyrpides N."/>
            <person name="Mikhailova N."/>
            <person name="Viollier P."/>
            <person name="Stephens C."/>
            <person name="Richardson P."/>
        </authorList>
    </citation>
    <scope>NUCLEOTIDE SEQUENCE [LARGE SCALE GENOMIC DNA]</scope>
    <source>
        <strain evidence="6 7">MCS10</strain>
    </source>
</reference>